<dbReference type="EMBL" id="VOGC01000004">
    <property type="protein sequence ID" value="MQN01188.1"/>
    <property type="molecule type" value="Genomic_DNA"/>
</dbReference>
<comment type="caution">
    <text evidence="1">The sequence shown here is derived from an EMBL/GenBank/DDBJ whole genome shotgun (WGS) entry which is preliminary data.</text>
</comment>
<evidence type="ECO:0000313" key="1">
    <source>
        <dbReference type="EMBL" id="MQN01188.1"/>
    </source>
</evidence>
<organism evidence="1 2">
    <name type="scientific">Candidatus Weimeria bifida</name>
    <dbReference type="NCBI Taxonomy" id="2599074"/>
    <lineage>
        <taxon>Bacteria</taxon>
        <taxon>Bacillati</taxon>
        <taxon>Bacillota</taxon>
        <taxon>Clostridia</taxon>
        <taxon>Lachnospirales</taxon>
        <taxon>Lachnospiraceae</taxon>
        <taxon>Candidatus Weimeria</taxon>
    </lineage>
</organism>
<protein>
    <submittedName>
        <fullName evidence="1">Uncharacterized protein</fullName>
    </submittedName>
</protein>
<proteinExistence type="predicted"/>
<dbReference type="Proteomes" id="UP000460257">
    <property type="component" value="Unassembled WGS sequence"/>
</dbReference>
<evidence type="ECO:0000313" key="2">
    <source>
        <dbReference type="Proteomes" id="UP000460257"/>
    </source>
</evidence>
<accession>A0A6N7IZM2</accession>
<gene>
    <name evidence="1" type="ORF">FRC54_04465</name>
</gene>
<name>A0A6N7IZM2_9FIRM</name>
<sequence length="64" mass="7147">MLDNVGREEGREEGRTEGKIDELLGLAYDGTLSVDVAASRALSKYKVPKDEFMRRLKSISQVMS</sequence>
<dbReference type="AlphaFoldDB" id="A0A6N7IZM2"/>
<keyword evidence="2" id="KW-1185">Reference proteome</keyword>
<reference evidence="1" key="1">
    <citation type="journal article" date="2020" name="Appl. Environ. Microbiol.">
        <title>Medium-Chain Fatty Acid Synthesis by 'Candidatus Weimeria bifida' gen. nov., sp. nov., and 'Candidatus Pseudoramibacter fermentans' sp. nov.</title>
        <authorList>
            <person name="Scarborough M.J."/>
            <person name="Myers K.S."/>
            <person name="Donohue T.J."/>
            <person name="Noguera D.R."/>
        </authorList>
    </citation>
    <scope>NUCLEOTIDE SEQUENCE</scope>
    <source>
        <strain evidence="1">LCO1.1</strain>
    </source>
</reference>